<feature type="transmembrane region" description="Helical" evidence="10">
    <location>
        <begin position="809"/>
        <end position="829"/>
    </location>
</feature>
<feature type="transmembrane region" description="Helical" evidence="10">
    <location>
        <begin position="196"/>
        <end position="217"/>
    </location>
</feature>
<keyword evidence="3 10" id="KW-0812">Transmembrane</keyword>
<feature type="domain" description="ABC transmembrane type-1" evidence="12">
    <location>
        <begin position="689"/>
        <end position="976"/>
    </location>
</feature>
<dbReference type="CDD" id="cd03249">
    <property type="entry name" value="ABC_MTABC3_MDL1_MDL2"/>
    <property type="match status" value="2"/>
</dbReference>
<dbReference type="RefSeq" id="XP_030553549.2">
    <property type="nucleotide sequence ID" value="XM_030697689.2"/>
</dbReference>
<evidence type="ECO:0000313" key="13">
    <source>
        <dbReference type="Proteomes" id="UP000827889"/>
    </source>
</evidence>
<evidence type="ECO:0000259" key="11">
    <source>
        <dbReference type="PROSITE" id="PS50893"/>
    </source>
</evidence>
<keyword evidence="8 10" id="KW-0472">Membrane</keyword>
<evidence type="ECO:0000256" key="1">
    <source>
        <dbReference type="ARBA" id="ARBA00007577"/>
    </source>
</evidence>
<dbReference type="GO" id="GO:0016887">
    <property type="term" value="F:ATP hydrolysis activity"/>
    <property type="evidence" value="ECO:0007669"/>
    <property type="project" value="InterPro"/>
</dbReference>
<evidence type="ECO:0000256" key="9">
    <source>
        <dbReference type="ARBA" id="ARBA00023180"/>
    </source>
</evidence>
<dbReference type="InterPro" id="IPR003439">
    <property type="entry name" value="ABC_transporter-like_ATP-bd"/>
</dbReference>
<dbReference type="GO" id="GO:0005886">
    <property type="term" value="C:plasma membrane"/>
    <property type="evidence" value="ECO:0007669"/>
    <property type="project" value="UniProtKB-SubCell"/>
</dbReference>
<evidence type="ECO:0000256" key="6">
    <source>
        <dbReference type="ARBA" id="ARBA00022840"/>
    </source>
</evidence>
<organism evidence="13 14">
    <name type="scientific">Rhodamnia argentea</name>
    <dbReference type="NCBI Taxonomy" id="178133"/>
    <lineage>
        <taxon>Eukaryota</taxon>
        <taxon>Viridiplantae</taxon>
        <taxon>Streptophyta</taxon>
        <taxon>Embryophyta</taxon>
        <taxon>Tracheophyta</taxon>
        <taxon>Spermatophyta</taxon>
        <taxon>Magnoliopsida</taxon>
        <taxon>eudicotyledons</taxon>
        <taxon>Gunneridae</taxon>
        <taxon>Pentapetalae</taxon>
        <taxon>rosids</taxon>
        <taxon>malvids</taxon>
        <taxon>Myrtales</taxon>
        <taxon>Myrtaceae</taxon>
        <taxon>Myrtoideae</taxon>
        <taxon>Myrteae</taxon>
        <taxon>Australasian group</taxon>
        <taxon>Rhodamnia</taxon>
    </lineage>
</organism>
<evidence type="ECO:0000256" key="10">
    <source>
        <dbReference type="SAM" id="Phobius"/>
    </source>
</evidence>
<reference evidence="14" key="1">
    <citation type="submission" date="2025-08" db="UniProtKB">
        <authorList>
            <consortium name="RefSeq"/>
        </authorList>
    </citation>
    <scope>IDENTIFICATION</scope>
    <source>
        <tissue evidence="14">Leaf</tissue>
    </source>
</reference>
<keyword evidence="9" id="KW-0325">Glycoprotein</keyword>
<comment type="similarity">
    <text evidence="1">Belongs to the ABC transporter superfamily. ABCB family. Multidrug resistance exporter (TC 3.A.1.201) subfamily.</text>
</comment>
<dbReference type="PANTHER" id="PTHR45136:SF2">
    <property type="entry name" value="ABC TRANSPORTER DOMAIN-CONTAINING PROTEIN"/>
    <property type="match status" value="1"/>
</dbReference>
<dbReference type="Proteomes" id="UP000827889">
    <property type="component" value="Chromosome 11"/>
</dbReference>
<dbReference type="Pfam" id="PF00005">
    <property type="entry name" value="ABC_tran"/>
    <property type="match status" value="2"/>
</dbReference>
<evidence type="ECO:0000256" key="8">
    <source>
        <dbReference type="ARBA" id="ARBA00023136"/>
    </source>
</evidence>
<name>A0A8B8R238_9MYRT</name>
<dbReference type="CDD" id="cd18578">
    <property type="entry name" value="ABC_6TM_Pgp_ABCB1_D2_like"/>
    <property type="match status" value="1"/>
</dbReference>
<evidence type="ECO:0000256" key="7">
    <source>
        <dbReference type="ARBA" id="ARBA00022989"/>
    </source>
</evidence>
<accession>A0A8B8R238</accession>
<feature type="transmembrane region" description="Helical" evidence="10">
    <location>
        <begin position="728"/>
        <end position="747"/>
    </location>
</feature>
<feature type="domain" description="ABC transporter" evidence="11">
    <location>
        <begin position="1011"/>
        <end position="1248"/>
    </location>
</feature>
<sequence>MGNETQSNVSAEERMKKKKKKKMGWWSSIGSIFMHADGADKCLMVFGFIGTVADGFSTPLVLFVTSRLMNDIGSASSLDPATFRHSMNRNALVLLYIACGLTFACFLEGYCWTRTGERQAARMRARYLRAVLRQDVTYFDMHVTSTSDIVTSVSSDSLVIQDVLSEKVPNFLVNVSLFVGSYIAAFIMLWRLAIVGFPFVVFLIIPGMIYGRSLIIIARKMREEYNKAGTIAEQAVSSIRTVYAFVGESKTLSEFSKALEGSVTLGLRQGLAKGLAIGSNSIVFAIWSFMAYYGSRMVMDHGYKGGTVYVVGTAITFGGVALGTALSNLKYFSEACSAGERIEEVIRRVPSIDPENMEGETIPNLEGNIEFSHVEFAYPSRSENIIFRDFSLTVPSGKTLALVGGSGSGKSTVISLLQRFYNPLSGQILLDGIAIHKLQIKWLRSQMGLVSQEPTLFATSIKENILFGKENAEMEEVIEAAKASNAHNFISQLPQGYDTQVGERGIQLSGGQKQRIAIARAIIKAPRILLLDEATSALDSESEKIVQDALDRASIGRTTIIIAHRLSTIRHANNIAVIQNGQVIETGNHEELIQNEDGLYTSLVNLQKSEKQKPTDQVEKPENQIASSILSMDGHITSSRHSLSKMSRTSSARSAGSAAAAVVSDDEKIPNPSFRRLIALNLPEWKQAILGCISAILFGAVQPVYSFAMGSMLSVYFLHDHEEIKAKIRIYAFSFLGLAVFSLAVNVSQHYTFAFMGEYLTKRIREKMLSKILTFEVGWFDQDQNSSGSVCSRLAKDANVVRSLVGDRMALIVQTCSAIIIAFTMGLIIAWRLAVVIIAAQPLVIVSFYMRRMLLKTMSKKAIKAQDESSKLAADAVSNHRTITSFSSQERILKMLERAQEAPEQESIRQSWYAGIGLAASQFFTKCVWALDFWYGGKLISKGQITSKALFETFMILISTGKVIADAGSMTTDLAKGSDTVGSVFAILDRLTRIEPEDVEGYQPRKITGHVEFCRVDFAYPERPDVIILKDFSFKIEAGKSTALVGQSGSGKSTLIGLIERFYDPIRGTVKIDGRDMRSYHLRALRKHIALVSQEPTLFAGTIRENIVYGISHEMSETEIIEAARAANAHDFIVALKDGYDTWCGDKGVQLSGGQKQRVAIARAILRNPTLLLLDEATSALDSQSEKVVQNALERLMVGRTTVVVAHRLSTIQGCDVIAVLDKGKVVEKGSHSSLLAKGPTGAYYSLVNLQSAPSASERIE</sequence>
<feature type="domain" description="ABC transporter" evidence="11">
    <location>
        <begin position="369"/>
        <end position="605"/>
    </location>
</feature>
<keyword evidence="7 10" id="KW-1133">Transmembrane helix</keyword>
<dbReference type="InterPro" id="IPR003593">
    <property type="entry name" value="AAA+_ATPase"/>
</dbReference>
<evidence type="ECO:0000256" key="5">
    <source>
        <dbReference type="ARBA" id="ARBA00022741"/>
    </source>
</evidence>
<keyword evidence="4" id="KW-0677">Repeat</keyword>
<proteinExistence type="inferred from homology"/>
<dbReference type="SUPFAM" id="SSF52540">
    <property type="entry name" value="P-loop containing nucleoside triphosphate hydrolases"/>
    <property type="match status" value="2"/>
</dbReference>
<dbReference type="AlphaFoldDB" id="A0A8B8R238"/>
<gene>
    <name evidence="14" type="primary">LOC115757462</name>
</gene>
<keyword evidence="6" id="KW-0067">ATP-binding</keyword>
<dbReference type="GeneID" id="115757462"/>
<dbReference type="InterPro" id="IPR017871">
    <property type="entry name" value="ABC_transporter-like_CS"/>
</dbReference>
<dbReference type="PROSITE" id="PS50893">
    <property type="entry name" value="ABC_TRANSPORTER_2"/>
    <property type="match status" value="2"/>
</dbReference>
<evidence type="ECO:0000259" key="12">
    <source>
        <dbReference type="PROSITE" id="PS50929"/>
    </source>
</evidence>
<dbReference type="SUPFAM" id="SSF90123">
    <property type="entry name" value="ABC transporter transmembrane region"/>
    <property type="match status" value="2"/>
</dbReference>
<dbReference type="InterPro" id="IPR011527">
    <property type="entry name" value="ABC1_TM_dom"/>
</dbReference>
<feature type="transmembrane region" description="Helical" evidence="10">
    <location>
        <begin position="93"/>
        <end position="113"/>
    </location>
</feature>
<evidence type="ECO:0000256" key="3">
    <source>
        <dbReference type="ARBA" id="ARBA00022692"/>
    </source>
</evidence>
<dbReference type="Pfam" id="PF00664">
    <property type="entry name" value="ABC_membrane"/>
    <property type="match status" value="2"/>
</dbReference>
<dbReference type="PANTHER" id="PTHR45136">
    <property type="entry name" value="ABC TRANSPORTER DOMAIN-CONTAINING PROTEIN"/>
    <property type="match status" value="1"/>
</dbReference>
<keyword evidence="2" id="KW-0813">Transport</keyword>
<dbReference type="Gene3D" id="3.40.50.300">
    <property type="entry name" value="P-loop containing nucleotide triphosphate hydrolases"/>
    <property type="match status" value="2"/>
</dbReference>
<dbReference type="CDD" id="cd18577">
    <property type="entry name" value="ABC_6TM_Pgp_ABCB1_D1_like"/>
    <property type="match status" value="1"/>
</dbReference>
<dbReference type="InterPro" id="IPR036640">
    <property type="entry name" value="ABC1_TM_sf"/>
</dbReference>
<dbReference type="InterPro" id="IPR027417">
    <property type="entry name" value="P-loop_NTPase"/>
</dbReference>
<dbReference type="KEGG" id="rarg:115757462"/>
<evidence type="ECO:0000256" key="2">
    <source>
        <dbReference type="ARBA" id="ARBA00022448"/>
    </source>
</evidence>
<feature type="transmembrane region" description="Helical" evidence="10">
    <location>
        <begin position="688"/>
        <end position="708"/>
    </location>
</feature>
<dbReference type="Gene3D" id="1.20.1560.10">
    <property type="entry name" value="ABC transporter type 1, transmembrane domain"/>
    <property type="match status" value="2"/>
</dbReference>
<evidence type="ECO:0000256" key="4">
    <source>
        <dbReference type="ARBA" id="ARBA00022737"/>
    </source>
</evidence>
<feature type="domain" description="ABC transmembrane type-1" evidence="12">
    <location>
        <begin position="45"/>
        <end position="334"/>
    </location>
</feature>
<dbReference type="PROSITE" id="PS00211">
    <property type="entry name" value="ABC_TRANSPORTER_1"/>
    <property type="match status" value="2"/>
</dbReference>
<dbReference type="PROSITE" id="PS50929">
    <property type="entry name" value="ABC_TM1F"/>
    <property type="match status" value="2"/>
</dbReference>
<keyword evidence="13" id="KW-1185">Reference proteome</keyword>
<protein>
    <submittedName>
        <fullName evidence="14">ABC transporter B family member 15-like</fullName>
    </submittedName>
</protein>
<feature type="transmembrane region" description="Helical" evidence="10">
    <location>
        <begin position="171"/>
        <end position="190"/>
    </location>
</feature>
<feature type="transmembrane region" description="Helical" evidence="10">
    <location>
        <begin position="306"/>
        <end position="326"/>
    </location>
</feature>
<keyword evidence="5" id="KW-0547">Nucleotide-binding</keyword>
<evidence type="ECO:0000313" key="14">
    <source>
        <dbReference type="RefSeq" id="XP_030553549.2"/>
    </source>
</evidence>
<dbReference type="SMART" id="SM00382">
    <property type="entry name" value="AAA"/>
    <property type="match status" value="2"/>
</dbReference>
<feature type="transmembrane region" description="Helical" evidence="10">
    <location>
        <begin position="835"/>
        <end position="854"/>
    </location>
</feature>
<dbReference type="GO" id="GO:0005524">
    <property type="term" value="F:ATP binding"/>
    <property type="evidence" value="ECO:0007669"/>
    <property type="project" value="UniProtKB-KW"/>
</dbReference>
<dbReference type="GO" id="GO:0140359">
    <property type="term" value="F:ABC-type transporter activity"/>
    <property type="evidence" value="ECO:0007669"/>
    <property type="project" value="InterPro"/>
</dbReference>